<organism evidence="4 5">
    <name type="scientific">Chrysophaeum taylorii</name>
    <dbReference type="NCBI Taxonomy" id="2483200"/>
    <lineage>
        <taxon>Eukaryota</taxon>
        <taxon>Sar</taxon>
        <taxon>Stramenopiles</taxon>
        <taxon>Ochrophyta</taxon>
        <taxon>Pelagophyceae</taxon>
        <taxon>Pelagomonadales</taxon>
        <taxon>Pelagomonadaceae</taxon>
        <taxon>Chrysophaeum</taxon>
    </lineage>
</organism>
<keyword evidence="5" id="KW-1185">Reference proteome</keyword>
<dbReference type="InterPro" id="IPR002347">
    <property type="entry name" value="SDR_fam"/>
</dbReference>
<proteinExistence type="inferred from homology"/>
<dbReference type="PRINTS" id="PR00080">
    <property type="entry name" value="SDRFAMILY"/>
</dbReference>
<dbReference type="CDD" id="cd05325">
    <property type="entry name" value="carb_red_sniffer_like_SDR_c"/>
    <property type="match status" value="1"/>
</dbReference>
<sequence length="243" mass="25638">MERKHVLITGSSRGLGLEFVRQFLGRGAIVHATCRSPSSASALEALKDEFGDKLKIYALDTSVEGSAVGVASQIESLDVLVNNAGIATKHHPVDPIVENDIDELMTVVRTNVGGNIATTNAFLDALRRGSKIVVNLSSDLGSIEKTFQAQSTTVKAGGVSSYRISKAASNMATRIFAAELASENFKVIALSPGWVATDMGASGGRAPPLTPEQSIRGCIDVISKLTSEDNGKFFGFDGANLPW</sequence>
<dbReference type="PRINTS" id="PR00081">
    <property type="entry name" value="GDHRDH"/>
</dbReference>
<keyword evidence="2" id="KW-0560">Oxidoreductase</keyword>
<dbReference type="GO" id="GO:0005737">
    <property type="term" value="C:cytoplasm"/>
    <property type="evidence" value="ECO:0007669"/>
    <property type="project" value="TreeGrafter"/>
</dbReference>
<gene>
    <name evidence="4" type="ORF">CTAYLR_001803</name>
</gene>
<dbReference type="InterPro" id="IPR051468">
    <property type="entry name" value="Fungal_SecMetab_SDRs"/>
</dbReference>
<name>A0AAD7U8Y5_9STRA</name>
<dbReference type="Gene3D" id="3.40.50.720">
    <property type="entry name" value="NAD(P)-binding Rossmann-like Domain"/>
    <property type="match status" value="1"/>
</dbReference>
<dbReference type="SUPFAM" id="SSF51735">
    <property type="entry name" value="NAD(P)-binding Rossmann-fold domains"/>
    <property type="match status" value="1"/>
</dbReference>
<evidence type="ECO:0000256" key="2">
    <source>
        <dbReference type="ARBA" id="ARBA00023002"/>
    </source>
</evidence>
<accession>A0AAD7U8Y5</accession>
<reference evidence="4" key="1">
    <citation type="submission" date="2023-01" db="EMBL/GenBank/DDBJ databases">
        <title>Metagenome sequencing of chrysophaentin producing Chrysophaeum taylorii.</title>
        <authorList>
            <person name="Davison J."/>
            <person name="Bewley C."/>
        </authorList>
    </citation>
    <scope>NUCLEOTIDE SEQUENCE</scope>
    <source>
        <strain evidence="4">NIES-1699</strain>
    </source>
</reference>
<evidence type="ECO:0000256" key="1">
    <source>
        <dbReference type="ARBA" id="ARBA00022857"/>
    </source>
</evidence>
<comment type="similarity">
    <text evidence="3">Belongs to the short-chain dehydrogenases/reductases (SDR) family.</text>
</comment>
<protein>
    <submittedName>
        <fullName evidence="4">Uncharacterized protein</fullName>
    </submittedName>
</protein>
<dbReference type="GO" id="GO:0016491">
    <property type="term" value="F:oxidoreductase activity"/>
    <property type="evidence" value="ECO:0007669"/>
    <property type="project" value="UniProtKB-KW"/>
</dbReference>
<dbReference type="PANTHER" id="PTHR43544">
    <property type="entry name" value="SHORT-CHAIN DEHYDROGENASE/REDUCTASE"/>
    <property type="match status" value="1"/>
</dbReference>
<dbReference type="EMBL" id="JAQMWT010000531">
    <property type="protein sequence ID" value="KAJ8599980.1"/>
    <property type="molecule type" value="Genomic_DNA"/>
</dbReference>
<comment type="caution">
    <text evidence="4">The sequence shown here is derived from an EMBL/GenBank/DDBJ whole genome shotgun (WGS) entry which is preliminary data.</text>
</comment>
<evidence type="ECO:0000256" key="3">
    <source>
        <dbReference type="RuleBase" id="RU000363"/>
    </source>
</evidence>
<dbReference type="Proteomes" id="UP001230188">
    <property type="component" value="Unassembled WGS sequence"/>
</dbReference>
<dbReference type="PANTHER" id="PTHR43544:SF7">
    <property type="entry name" value="NADB-LER2"/>
    <property type="match status" value="1"/>
</dbReference>
<dbReference type="Pfam" id="PF00106">
    <property type="entry name" value="adh_short"/>
    <property type="match status" value="1"/>
</dbReference>
<evidence type="ECO:0000313" key="4">
    <source>
        <dbReference type="EMBL" id="KAJ8599980.1"/>
    </source>
</evidence>
<dbReference type="InterPro" id="IPR036291">
    <property type="entry name" value="NAD(P)-bd_dom_sf"/>
</dbReference>
<keyword evidence="1" id="KW-0521">NADP</keyword>
<dbReference type="AlphaFoldDB" id="A0AAD7U8Y5"/>
<evidence type="ECO:0000313" key="5">
    <source>
        <dbReference type="Proteomes" id="UP001230188"/>
    </source>
</evidence>